<dbReference type="InterPro" id="IPR014776">
    <property type="entry name" value="4pyrrole_Mease_sub2"/>
</dbReference>
<name>A0A2T4YWW9_9HYPH</name>
<evidence type="ECO:0000256" key="3">
    <source>
        <dbReference type="ARBA" id="ARBA00022603"/>
    </source>
</evidence>
<dbReference type="GO" id="GO:0009236">
    <property type="term" value="P:cobalamin biosynthetic process"/>
    <property type="evidence" value="ECO:0007669"/>
    <property type="project" value="UniProtKB-KW"/>
</dbReference>
<evidence type="ECO:0000256" key="1">
    <source>
        <dbReference type="ARBA" id="ARBA00004953"/>
    </source>
</evidence>
<sequence length="251" mass="27706">MRKLSIIGIGAGNPDYLTVQAINALKTLDVVFLIDKGSEKSALTALRTEICERYIANKAFRIVAAEDPARDRSPRDYESAVADWHAKRAAIYERMIREELADGQHGAFLVWGDPCLYDSTLRIVDQVAAMGTVAFEVEVIPGITSIQALAARHKIPINRIGEPVLITTGRKLAERQSRDAVVMLDGGSAFTTVEDEDVEIFWGAYLGTGDEILASGPLRECTDEIQKIKTDARARHGWIMDTYLLRKTVAS</sequence>
<evidence type="ECO:0000256" key="5">
    <source>
        <dbReference type="ARBA" id="ARBA00022691"/>
    </source>
</evidence>
<dbReference type="PANTHER" id="PTHR43467">
    <property type="entry name" value="COBALT-PRECORRIN-2 C(20)-METHYLTRANSFERASE"/>
    <property type="match status" value="1"/>
</dbReference>
<dbReference type="Proteomes" id="UP000241808">
    <property type="component" value="Unassembled WGS sequence"/>
</dbReference>
<dbReference type="EC" id="2.1.1.152" evidence="6"/>
<dbReference type="NCBIfam" id="TIGR02434">
    <property type="entry name" value="CobF"/>
    <property type="match status" value="1"/>
</dbReference>
<protein>
    <recommendedName>
        <fullName evidence="6">Precorrin-6A synthase [deacetylating]</fullName>
        <ecNumber evidence="6">2.1.1.152</ecNumber>
    </recommendedName>
</protein>
<evidence type="ECO:0000259" key="7">
    <source>
        <dbReference type="Pfam" id="PF00590"/>
    </source>
</evidence>
<keyword evidence="9" id="KW-1185">Reference proteome</keyword>
<evidence type="ECO:0000256" key="4">
    <source>
        <dbReference type="ARBA" id="ARBA00022679"/>
    </source>
</evidence>
<keyword evidence="3 6" id="KW-0489">Methyltransferase</keyword>
<dbReference type="CDD" id="cd11643">
    <property type="entry name" value="Precorrin-6A-synthase"/>
    <property type="match status" value="1"/>
</dbReference>
<keyword evidence="4 6" id="KW-0808">Transferase</keyword>
<dbReference type="InterPro" id="IPR035996">
    <property type="entry name" value="4pyrrol_Methylase_sf"/>
</dbReference>
<comment type="function">
    <text evidence="6">Catalyzes the methylation of C-1 in precorrin-5 and the subsequent extrusion of acetic acid from the resulting intermediate to form cobalt-precorrin-6A.</text>
</comment>
<dbReference type="AlphaFoldDB" id="A0A2T4YWW9"/>
<reference evidence="8 9" key="1">
    <citation type="submission" date="2018-04" db="EMBL/GenBank/DDBJ databases">
        <title>Genomic Encyclopedia of Archaeal and Bacterial Type Strains, Phase II (KMG-II): from individual species to whole genera.</title>
        <authorList>
            <person name="Goeker M."/>
        </authorList>
    </citation>
    <scope>NUCLEOTIDE SEQUENCE [LARGE SCALE GENOMIC DNA]</scope>
    <source>
        <strain evidence="8 9">DSM 25521</strain>
    </source>
</reference>
<evidence type="ECO:0000256" key="2">
    <source>
        <dbReference type="ARBA" id="ARBA00022573"/>
    </source>
</evidence>
<evidence type="ECO:0000313" key="8">
    <source>
        <dbReference type="EMBL" id="PTM49098.1"/>
    </source>
</evidence>
<evidence type="ECO:0000313" key="9">
    <source>
        <dbReference type="Proteomes" id="UP000241808"/>
    </source>
</evidence>
<feature type="domain" description="Tetrapyrrole methylase" evidence="7">
    <location>
        <begin position="3"/>
        <end position="220"/>
    </location>
</feature>
<keyword evidence="2" id="KW-0169">Cobalamin biosynthesis</keyword>
<dbReference type="InterPro" id="IPR014777">
    <property type="entry name" value="4pyrrole_Mease_sub1"/>
</dbReference>
<dbReference type="SUPFAM" id="SSF53790">
    <property type="entry name" value="Tetrapyrrole methylase"/>
    <property type="match status" value="1"/>
</dbReference>
<keyword evidence="5 6" id="KW-0949">S-adenosyl-L-methionine</keyword>
<gene>
    <name evidence="8" type="ORF">C8P69_12020</name>
</gene>
<dbReference type="RefSeq" id="WP_108179554.1">
    <property type="nucleotide sequence ID" value="NZ_PZZL01000020.1"/>
</dbReference>
<dbReference type="GO" id="GO:0043819">
    <property type="term" value="F:precorrin-6A synthase (deacetylating) activity"/>
    <property type="evidence" value="ECO:0007669"/>
    <property type="project" value="UniProtKB-EC"/>
</dbReference>
<dbReference type="GO" id="GO:0032259">
    <property type="term" value="P:methylation"/>
    <property type="evidence" value="ECO:0007669"/>
    <property type="project" value="UniProtKB-KW"/>
</dbReference>
<comment type="pathway">
    <text evidence="1">Cofactor biosynthesis; adenosylcobalamin biosynthesis.</text>
</comment>
<dbReference type="Pfam" id="PF00590">
    <property type="entry name" value="TP_methylase"/>
    <property type="match status" value="1"/>
</dbReference>
<comment type="catalytic activity">
    <reaction evidence="6">
        <text>precorrin-5 + S-adenosyl-L-methionine + H2O = precorrin-6A + acetate + S-adenosyl-L-homocysteine + 2 H(+)</text>
        <dbReference type="Rhea" id="RHEA:18261"/>
        <dbReference type="ChEBI" id="CHEBI:15377"/>
        <dbReference type="ChEBI" id="CHEBI:15378"/>
        <dbReference type="ChEBI" id="CHEBI:30089"/>
        <dbReference type="ChEBI" id="CHEBI:57856"/>
        <dbReference type="ChEBI" id="CHEBI:59789"/>
        <dbReference type="ChEBI" id="CHEBI:77871"/>
        <dbReference type="ChEBI" id="CHEBI:77872"/>
        <dbReference type="EC" id="2.1.1.152"/>
    </reaction>
</comment>
<comment type="caution">
    <text evidence="8">The sequence shown here is derived from an EMBL/GenBank/DDBJ whole genome shotgun (WGS) entry which is preliminary data.</text>
</comment>
<dbReference type="InterPro" id="IPR012797">
    <property type="entry name" value="CobF"/>
</dbReference>
<dbReference type="EMBL" id="PZZL01000020">
    <property type="protein sequence ID" value="PTM49098.1"/>
    <property type="molecule type" value="Genomic_DNA"/>
</dbReference>
<evidence type="ECO:0000256" key="6">
    <source>
        <dbReference type="PIRNR" id="PIRNR036525"/>
    </source>
</evidence>
<dbReference type="InterPro" id="IPR000878">
    <property type="entry name" value="4pyrrol_Mease"/>
</dbReference>
<proteinExistence type="predicted"/>
<dbReference type="PANTHER" id="PTHR43467:SF1">
    <property type="entry name" value="PRECORRIN-6A SYNTHASE [DEACETYLATING]"/>
    <property type="match status" value="1"/>
</dbReference>
<dbReference type="Gene3D" id="3.30.950.10">
    <property type="entry name" value="Methyltransferase, Cobalt-precorrin-4 Transmethylase, Domain 2"/>
    <property type="match status" value="1"/>
</dbReference>
<dbReference type="PIRSF" id="PIRSF036525">
    <property type="entry name" value="CobF"/>
    <property type="match status" value="1"/>
</dbReference>
<accession>A0A2T4YWW9</accession>
<dbReference type="OrthoDB" id="9787471at2"/>
<dbReference type="Gene3D" id="3.40.1010.10">
    <property type="entry name" value="Cobalt-precorrin-4 Transmethylase, Domain 1"/>
    <property type="match status" value="1"/>
</dbReference>
<organism evidence="8 9">
    <name type="scientific">Phreatobacter oligotrophus</name>
    <dbReference type="NCBI Taxonomy" id="1122261"/>
    <lineage>
        <taxon>Bacteria</taxon>
        <taxon>Pseudomonadati</taxon>
        <taxon>Pseudomonadota</taxon>
        <taxon>Alphaproteobacteria</taxon>
        <taxon>Hyphomicrobiales</taxon>
        <taxon>Phreatobacteraceae</taxon>
        <taxon>Phreatobacter</taxon>
    </lineage>
</organism>